<evidence type="ECO:0000313" key="4">
    <source>
        <dbReference type="EMBL" id="EGI76765.1"/>
    </source>
</evidence>
<name>F3KU13_9BURK</name>
<dbReference type="InterPro" id="IPR020904">
    <property type="entry name" value="Sc_DH/Rdtase_CS"/>
</dbReference>
<dbReference type="STRING" id="887062.HGR_09725"/>
<dbReference type="InterPro" id="IPR011294">
    <property type="entry name" value="3-OHbutyrate_DH"/>
</dbReference>
<dbReference type="InterPro" id="IPR002347">
    <property type="entry name" value="SDR_fam"/>
</dbReference>
<dbReference type="PROSITE" id="PS00061">
    <property type="entry name" value="ADH_SHORT"/>
    <property type="match status" value="1"/>
</dbReference>
<dbReference type="GO" id="GO:0032787">
    <property type="term" value="P:monocarboxylic acid metabolic process"/>
    <property type="evidence" value="ECO:0007669"/>
    <property type="project" value="UniProtKB-ARBA"/>
</dbReference>
<dbReference type="EC" id="1.1.1.30" evidence="4"/>
<dbReference type="eggNOG" id="COG1028">
    <property type="taxonomic scope" value="Bacteria"/>
</dbReference>
<dbReference type="InterPro" id="IPR050259">
    <property type="entry name" value="SDR"/>
</dbReference>
<keyword evidence="5" id="KW-1185">Reference proteome</keyword>
<dbReference type="NCBIfam" id="TIGR01963">
    <property type="entry name" value="PHB_DH"/>
    <property type="match status" value="1"/>
</dbReference>
<dbReference type="EMBL" id="AEGR01000058">
    <property type="protein sequence ID" value="EGI76765.1"/>
    <property type="molecule type" value="Genomic_DNA"/>
</dbReference>
<evidence type="ECO:0000256" key="2">
    <source>
        <dbReference type="RuleBase" id="RU000363"/>
    </source>
</evidence>
<dbReference type="Pfam" id="PF00106">
    <property type="entry name" value="adh_short"/>
    <property type="match status" value="1"/>
</dbReference>
<dbReference type="NCBIfam" id="NF009093">
    <property type="entry name" value="PRK12429.1"/>
    <property type="match status" value="1"/>
</dbReference>
<comment type="similarity">
    <text evidence="1 2">Belongs to the short-chain dehydrogenases/reductases (SDR) family.</text>
</comment>
<dbReference type="AlphaFoldDB" id="F3KU13"/>
<dbReference type="InterPro" id="IPR036291">
    <property type="entry name" value="NAD(P)-bd_dom_sf"/>
</dbReference>
<dbReference type="Proteomes" id="UP000016368">
    <property type="component" value="Unassembled WGS sequence"/>
</dbReference>
<dbReference type="Gene3D" id="3.40.50.720">
    <property type="entry name" value="NAD(P)-binding Rossmann-like Domain"/>
    <property type="match status" value="1"/>
</dbReference>
<organism evidence="4 5">
    <name type="scientific">Hylemonella gracilis ATCC 19624</name>
    <dbReference type="NCBI Taxonomy" id="887062"/>
    <lineage>
        <taxon>Bacteria</taxon>
        <taxon>Pseudomonadati</taxon>
        <taxon>Pseudomonadota</taxon>
        <taxon>Betaproteobacteria</taxon>
        <taxon>Burkholderiales</taxon>
        <taxon>Comamonadaceae</taxon>
        <taxon>Hylemonella</taxon>
    </lineage>
</organism>
<reference evidence="4 5" key="1">
    <citation type="journal article" date="2011" name="EMBO J.">
        <title>Structural diversity of bacterial flagellar motors.</title>
        <authorList>
            <person name="Chen S."/>
            <person name="Beeby M."/>
            <person name="Murphy G.E."/>
            <person name="Leadbetter J.R."/>
            <person name="Hendrixson D.R."/>
            <person name="Briegel A."/>
            <person name="Li Z."/>
            <person name="Shi J."/>
            <person name="Tocheva E.I."/>
            <person name="Muller A."/>
            <person name="Dobro M.J."/>
            <person name="Jensen G.J."/>
        </authorList>
    </citation>
    <scope>NUCLEOTIDE SEQUENCE [LARGE SCALE GENOMIC DNA]</scope>
    <source>
        <strain evidence="4 5">ATCC 19624</strain>
    </source>
</reference>
<dbReference type="PRINTS" id="PR00081">
    <property type="entry name" value="GDHRDH"/>
</dbReference>
<dbReference type="FunFam" id="3.40.50.720:FF:000084">
    <property type="entry name" value="Short-chain dehydrogenase reductase"/>
    <property type="match status" value="1"/>
</dbReference>
<protein>
    <submittedName>
        <fullName evidence="4">3-hydroxybutyrate dehydrogenase</fullName>
        <ecNumber evidence="4">1.1.1.30</ecNumber>
    </submittedName>
</protein>
<evidence type="ECO:0000259" key="3">
    <source>
        <dbReference type="SMART" id="SM00822"/>
    </source>
</evidence>
<evidence type="ECO:0000256" key="1">
    <source>
        <dbReference type="ARBA" id="ARBA00006484"/>
    </source>
</evidence>
<keyword evidence="4" id="KW-0560">Oxidoreductase</keyword>
<sequence>MLKGKTALVTGSTSGIGLGIAKALAQQGANIVLNGFGDAQGPKHEIEALGVEVDYHGADMSCPADIEAMMAFAAQRFGRVDILVNNAGIQHVARVEHFPPERWDAVIAINLSSAFHATRLALPAMQAANAGKGWGRIINVASVHGLVASAEKAAYVAAKHGLVGLTKVTALENATTGVTCNAICPGWVLTPLVQKQVDAKAQALHLSNAEATKLLLGEKEPSLQFTTPEELGALAVFFCSPAADNVRGVAWNMDGGWAAQ</sequence>
<proteinExistence type="inferred from homology"/>
<dbReference type="InterPro" id="IPR057326">
    <property type="entry name" value="KR_dom"/>
</dbReference>
<dbReference type="PANTHER" id="PTHR42879">
    <property type="entry name" value="3-OXOACYL-(ACYL-CARRIER-PROTEIN) REDUCTASE"/>
    <property type="match status" value="1"/>
</dbReference>
<dbReference type="GO" id="GO:0003858">
    <property type="term" value="F:3-hydroxybutyrate dehydrogenase activity"/>
    <property type="evidence" value="ECO:0007669"/>
    <property type="project" value="UniProtKB-EC"/>
</dbReference>
<dbReference type="SUPFAM" id="SSF51735">
    <property type="entry name" value="NAD(P)-binding Rossmann-fold domains"/>
    <property type="match status" value="1"/>
</dbReference>
<dbReference type="SMART" id="SM00822">
    <property type="entry name" value="PKS_KR"/>
    <property type="match status" value="1"/>
</dbReference>
<dbReference type="PANTHER" id="PTHR42879:SF2">
    <property type="entry name" value="3-OXOACYL-[ACYL-CARRIER-PROTEIN] REDUCTASE FABG"/>
    <property type="match status" value="1"/>
</dbReference>
<dbReference type="RefSeq" id="WP_006298010.1">
    <property type="nucleotide sequence ID" value="NZ_AEGR01000058.1"/>
</dbReference>
<feature type="domain" description="Ketoreductase" evidence="3">
    <location>
        <begin position="5"/>
        <end position="177"/>
    </location>
</feature>
<dbReference type="PRINTS" id="PR00080">
    <property type="entry name" value="SDRFAMILY"/>
</dbReference>
<gene>
    <name evidence="4" type="ORF">HGR_09725</name>
</gene>
<comment type="caution">
    <text evidence="4">The sequence shown here is derived from an EMBL/GenBank/DDBJ whole genome shotgun (WGS) entry which is preliminary data.</text>
</comment>
<dbReference type="OrthoDB" id="9786435at2"/>
<accession>F3KU13</accession>
<evidence type="ECO:0000313" key="5">
    <source>
        <dbReference type="Proteomes" id="UP000016368"/>
    </source>
</evidence>